<keyword evidence="2" id="KW-1185">Reference proteome</keyword>
<proteinExistence type="predicted"/>
<protein>
    <submittedName>
        <fullName evidence="1">Uncharacterized protein</fullName>
    </submittedName>
</protein>
<name>A0A841GCY4_9GAMM</name>
<evidence type="ECO:0000313" key="1">
    <source>
        <dbReference type="EMBL" id="MBB6054436.1"/>
    </source>
</evidence>
<comment type="caution">
    <text evidence="1">The sequence shown here is derived from an EMBL/GenBank/DDBJ whole genome shotgun (WGS) entry which is preliminary data.</text>
</comment>
<dbReference type="AlphaFoldDB" id="A0A841GCY4"/>
<sequence>MIFLLGFPVCLTKKFINFISIKEIWLFMAVILSTKVVISEGGIVFGTSGARGFVVDFMPQVCAAFTHAFVAIMRQEFDDIQMALAINNRSSSYAMLCSCDDSGRC</sequence>
<reference evidence="1 2" key="1">
    <citation type="submission" date="2020-08" db="EMBL/GenBank/DDBJ databases">
        <title>Genomic Encyclopedia of Type Strains, Phase IV (KMG-IV): sequencing the most valuable type-strain genomes for metagenomic binning, comparative biology and taxonomic classification.</title>
        <authorList>
            <person name="Goeker M."/>
        </authorList>
    </citation>
    <scope>NUCLEOTIDE SEQUENCE [LARGE SCALE GENOMIC DNA]</scope>
    <source>
        <strain evidence="1 2">DSM 22975</strain>
    </source>
</reference>
<evidence type="ECO:0000313" key="2">
    <source>
        <dbReference type="Proteomes" id="UP000585721"/>
    </source>
</evidence>
<dbReference type="RefSeq" id="WP_188025246.1">
    <property type="nucleotide sequence ID" value="NZ_JACHGR010000001.1"/>
</dbReference>
<accession>A0A841GCY4</accession>
<dbReference type="EMBL" id="JACHGR010000001">
    <property type="protein sequence ID" value="MBB6054436.1"/>
    <property type="molecule type" value="Genomic_DNA"/>
</dbReference>
<dbReference type="Proteomes" id="UP000585721">
    <property type="component" value="Unassembled WGS sequence"/>
</dbReference>
<organism evidence="1 2">
    <name type="scientific">Tolumonas osonensis</name>
    <dbReference type="NCBI Taxonomy" id="675874"/>
    <lineage>
        <taxon>Bacteria</taxon>
        <taxon>Pseudomonadati</taxon>
        <taxon>Pseudomonadota</taxon>
        <taxon>Gammaproteobacteria</taxon>
        <taxon>Aeromonadales</taxon>
        <taxon>Aeromonadaceae</taxon>
        <taxon>Tolumonas</taxon>
    </lineage>
</organism>
<gene>
    <name evidence="1" type="ORF">HNR75_000301</name>
</gene>